<reference evidence="3 4" key="1">
    <citation type="submission" date="2019-06" db="EMBL/GenBank/DDBJ databases">
        <title>Sequencing the genomes of 1000 actinobacteria strains.</title>
        <authorList>
            <person name="Klenk H.-P."/>
        </authorList>
    </citation>
    <scope>NUCLEOTIDE SEQUENCE [LARGE SCALE GENOMIC DNA]</scope>
    <source>
        <strain evidence="3 4">DSM 45671</strain>
    </source>
</reference>
<keyword evidence="4" id="KW-1185">Reference proteome</keyword>
<evidence type="ECO:0000313" key="4">
    <source>
        <dbReference type="Proteomes" id="UP000321261"/>
    </source>
</evidence>
<name>A0A561SP97_9PSEU</name>
<comment type="caution">
    <text evidence="3">The sequence shown here is derived from an EMBL/GenBank/DDBJ whole genome shotgun (WGS) entry which is preliminary data.</text>
</comment>
<keyword evidence="2" id="KW-0413">Isomerase</keyword>
<dbReference type="InterPro" id="IPR007400">
    <property type="entry name" value="PrpF-like"/>
</dbReference>
<comment type="similarity">
    <text evidence="1">Belongs to the PrpF family.</text>
</comment>
<gene>
    <name evidence="3" type="ORF">FHX44_112574</name>
</gene>
<evidence type="ECO:0000256" key="1">
    <source>
        <dbReference type="ARBA" id="ARBA00007673"/>
    </source>
</evidence>
<dbReference type="Pfam" id="PF04303">
    <property type="entry name" value="PrpF"/>
    <property type="match status" value="1"/>
</dbReference>
<evidence type="ECO:0000313" key="3">
    <source>
        <dbReference type="EMBL" id="TWF76679.1"/>
    </source>
</evidence>
<dbReference type="PANTHER" id="PTHR43709">
    <property type="entry name" value="ACONITATE ISOMERASE-RELATED"/>
    <property type="match status" value="1"/>
</dbReference>
<protein>
    <submittedName>
        <fullName evidence="3">4-oxalomesaconate tautomerase</fullName>
    </submittedName>
</protein>
<dbReference type="Gene3D" id="3.10.310.10">
    <property type="entry name" value="Diaminopimelate Epimerase, Chain A, domain 1"/>
    <property type="match status" value="2"/>
</dbReference>
<dbReference type="PANTHER" id="PTHR43709:SF3">
    <property type="entry name" value="ISOMERASE YBHH-RELATED"/>
    <property type="match status" value="1"/>
</dbReference>
<dbReference type="AlphaFoldDB" id="A0A561SP97"/>
<dbReference type="RefSeq" id="WP_246170338.1">
    <property type="nucleotide sequence ID" value="NZ_VIWU01000001.1"/>
</dbReference>
<dbReference type="EMBL" id="VIWU01000001">
    <property type="protein sequence ID" value="TWF76679.1"/>
    <property type="molecule type" value="Genomic_DNA"/>
</dbReference>
<evidence type="ECO:0000256" key="2">
    <source>
        <dbReference type="ARBA" id="ARBA00023235"/>
    </source>
</evidence>
<dbReference type="Proteomes" id="UP000321261">
    <property type="component" value="Unassembled WGS sequence"/>
</dbReference>
<sequence length="340" mass="35155">MTGVRCLLMRGGTSKGAFFLASDLPTDPAERDDLLLRIMGSPDPAQIDGLGGAQPVTSKVAVVSRSAEPDCDVDYLFLQVGIDVPTVSDRQTCGNLLAAVGQFAVERGLVAAGAQRTSVRIRMVNTGGRAKSTFATPGGRVDYAGDTAVAGVPGTAAPVALAFANTEGSVCGSLLPTGRLVDEIDGLQVTCIDNGMPVVVAREEDLPPDRIRSLRIEAGKAMELGDVTGSAVPKITFVSAPQGGGAIRTRTFNAFDPVRQHPSIGVLGAVSVVTAALLDGAVGHELLVRPAAGRPFSVEHPSGSLEVDVDVEPGNPPSVRRSAVIRTARPLFDGTTFPRP</sequence>
<dbReference type="SUPFAM" id="SSF54506">
    <property type="entry name" value="Diaminopimelate epimerase-like"/>
    <property type="match status" value="2"/>
</dbReference>
<dbReference type="GO" id="GO:0016853">
    <property type="term" value="F:isomerase activity"/>
    <property type="evidence" value="ECO:0007669"/>
    <property type="project" value="UniProtKB-KW"/>
</dbReference>
<accession>A0A561SP97</accession>
<proteinExistence type="inferred from homology"/>
<organism evidence="3 4">
    <name type="scientific">Pseudonocardia hierapolitana</name>
    <dbReference type="NCBI Taxonomy" id="1128676"/>
    <lineage>
        <taxon>Bacteria</taxon>
        <taxon>Bacillati</taxon>
        <taxon>Actinomycetota</taxon>
        <taxon>Actinomycetes</taxon>
        <taxon>Pseudonocardiales</taxon>
        <taxon>Pseudonocardiaceae</taxon>
        <taxon>Pseudonocardia</taxon>
    </lineage>
</organism>